<dbReference type="RefSeq" id="WP_006722591.1">
    <property type="nucleotide sequence ID" value="NZ_GG692710.1"/>
</dbReference>
<reference evidence="1 2" key="1">
    <citation type="submission" date="2009-04" db="EMBL/GenBank/DDBJ databases">
        <authorList>
            <person name="Weinstock G."/>
            <person name="Sodergren E."/>
            <person name="Clifton S."/>
            <person name="Fulton L."/>
            <person name="Fulton B."/>
            <person name="Courtney L."/>
            <person name="Fronick C."/>
            <person name="Harrison M."/>
            <person name="Strong C."/>
            <person name="Farmer C."/>
            <person name="Delahaunty K."/>
            <person name="Markovic C."/>
            <person name="Hall O."/>
            <person name="Minx P."/>
            <person name="Tomlinson C."/>
            <person name="Mitreva M."/>
            <person name="Nelson J."/>
            <person name="Hou S."/>
            <person name="Wollam A."/>
            <person name="Pepin K.H."/>
            <person name="Johnson M."/>
            <person name="Bhonagiri V."/>
            <person name="Nash W.E."/>
            <person name="Warren W."/>
            <person name="Chinwalla A."/>
            <person name="Mardis E.R."/>
            <person name="Wilson R.K."/>
        </authorList>
    </citation>
    <scope>NUCLEOTIDE SEQUENCE [LARGE SCALE GENOMIC DNA]</scope>
    <source>
        <strain evidence="1 2">DSM 13280</strain>
    </source>
</reference>
<protein>
    <submittedName>
        <fullName evidence="1">Uncharacterized protein</fullName>
    </submittedName>
</protein>
<name>C4F8H6_9ACTN</name>
<dbReference type="HOGENOM" id="CLU_2567958_0_0_11"/>
<dbReference type="EMBL" id="ABXH02000005">
    <property type="protein sequence ID" value="EEP44848.1"/>
    <property type="molecule type" value="Genomic_DNA"/>
</dbReference>
<evidence type="ECO:0000313" key="2">
    <source>
        <dbReference type="Proteomes" id="UP000003295"/>
    </source>
</evidence>
<dbReference type="AlphaFoldDB" id="C4F8H6"/>
<sequence>MASCKCRFRWKRWRRSGYREVLNSAAVQSLVRSKARELQAAREGSEVITIKGKLAHGCLVRPIKVDGKTPDWSRSKKRGKR</sequence>
<evidence type="ECO:0000313" key="1">
    <source>
        <dbReference type="EMBL" id="EEP44848.1"/>
    </source>
</evidence>
<dbReference type="Proteomes" id="UP000003295">
    <property type="component" value="Unassembled WGS sequence"/>
</dbReference>
<proteinExistence type="predicted"/>
<accession>C4F8H6</accession>
<organism evidence="1 2">
    <name type="scientific">Collinsella intestinalis DSM 13280</name>
    <dbReference type="NCBI Taxonomy" id="521003"/>
    <lineage>
        <taxon>Bacteria</taxon>
        <taxon>Bacillati</taxon>
        <taxon>Actinomycetota</taxon>
        <taxon>Coriobacteriia</taxon>
        <taxon>Coriobacteriales</taxon>
        <taxon>Coriobacteriaceae</taxon>
        <taxon>Collinsella</taxon>
    </lineage>
</organism>
<dbReference type="STRING" id="521003.COLINT_02347"/>
<gene>
    <name evidence="1" type="ORF">COLINT_02347</name>
</gene>
<comment type="caution">
    <text evidence="1">The sequence shown here is derived from an EMBL/GenBank/DDBJ whole genome shotgun (WGS) entry which is preliminary data.</text>
</comment>